<dbReference type="GO" id="GO:0005737">
    <property type="term" value="C:cytoplasm"/>
    <property type="evidence" value="ECO:0007669"/>
    <property type="project" value="TreeGrafter"/>
</dbReference>
<dbReference type="InterPro" id="IPR015424">
    <property type="entry name" value="PyrdxlP-dep_Trfase"/>
</dbReference>
<evidence type="ECO:0000256" key="1">
    <source>
        <dbReference type="ARBA" id="ARBA00001933"/>
    </source>
</evidence>
<keyword evidence="5" id="KW-0456">Lyase</keyword>
<keyword evidence="3 4" id="KW-0663">Pyridoxal phosphate</keyword>
<dbReference type="GO" id="GO:0003962">
    <property type="term" value="F:cystathionine gamma-synthase activity"/>
    <property type="evidence" value="ECO:0007669"/>
    <property type="project" value="TreeGrafter"/>
</dbReference>
<evidence type="ECO:0000313" key="6">
    <source>
        <dbReference type="Proteomes" id="UP000198838"/>
    </source>
</evidence>
<organism evidence="5 6">
    <name type="scientific">Acetitomaculum ruminis DSM 5522</name>
    <dbReference type="NCBI Taxonomy" id="1120918"/>
    <lineage>
        <taxon>Bacteria</taxon>
        <taxon>Bacillati</taxon>
        <taxon>Bacillota</taxon>
        <taxon>Clostridia</taxon>
        <taxon>Lachnospirales</taxon>
        <taxon>Lachnospiraceae</taxon>
        <taxon>Acetitomaculum</taxon>
    </lineage>
</organism>
<dbReference type="GO" id="GO:0019343">
    <property type="term" value="P:cysteine biosynthetic process via cystathionine"/>
    <property type="evidence" value="ECO:0007669"/>
    <property type="project" value="TreeGrafter"/>
</dbReference>
<dbReference type="PANTHER" id="PTHR11808">
    <property type="entry name" value="TRANS-SULFURATION ENZYME FAMILY MEMBER"/>
    <property type="match status" value="1"/>
</dbReference>
<dbReference type="GO" id="GO:0030170">
    <property type="term" value="F:pyridoxal phosphate binding"/>
    <property type="evidence" value="ECO:0007669"/>
    <property type="project" value="InterPro"/>
</dbReference>
<dbReference type="GO" id="GO:0004123">
    <property type="term" value="F:cystathionine gamma-lyase activity"/>
    <property type="evidence" value="ECO:0007669"/>
    <property type="project" value="TreeGrafter"/>
</dbReference>
<dbReference type="SUPFAM" id="SSF53383">
    <property type="entry name" value="PLP-dependent transferases"/>
    <property type="match status" value="1"/>
</dbReference>
<dbReference type="EMBL" id="FOJY01000010">
    <property type="protein sequence ID" value="SFB12611.1"/>
    <property type="molecule type" value="Genomic_DNA"/>
</dbReference>
<dbReference type="Gene3D" id="3.40.640.10">
    <property type="entry name" value="Type I PLP-dependent aspartate aminotransferase-like (Major domain)"/>
    <property type="match status" value="1"/>
</dbReference>
<dbReference type="Proteomes" id="UP000198838">
    <property type="component" value="Unassembled WGS sequence"/>
</dbReference>
<dbReference type="OrthoDB" id="9780685at2"/>
<name>A0A1I0YHC5_9FIRM</name>
<dbReference type="Pfam" id="PF01053">
    <property type="entry name" value="Cys_Met_Meta_PP"/>
    <property type="match status" value="1"/>
</dbReference>
<dbReference type="InterPro" id="IPR000277">
    <property type="entry name" value="Cys/Met-Metab_PyrdxlP-dep_enz"/>
</dbReference>
<proteinExistence type="inferred from homology"/>
<comment type="cofactor">
    <cofactor evidence="1 4">
        <name>pyridoxal 5'-phosphate</name>
        <dbReference type="ChEBI" id="CHEBI:597326"/>
    </cofactor>
</comment>
<evidence type="ECO:0000256" key="3">
    <source>
        <dbReference type="ARBA" id="ARBA00022898"/>
    </source>
</evidence>
<dbReference type="Gene3D" id="3.90.1150.10">
    <property type="entry name" value="Aspartate Aminotransferase, domain 1"/>
    <property type="match status" value="1"/>
</dbReference>
<protein>
    <submittedName>
        <fullName evidence="5">Cystathionine gamma-synthase/cystathionine beta-lyase</fullName>
    </submittedName>
</protein>
<sequence>MRKEEQSEGTYEATLTTGNNAMAPDILGLPIYRTSVFKRMIPDRKRSNVQSSGNLSAKALAKKMASYDYGVTALTFLNAYKAMAATFSLFNSGDIVVIPTTMSSWNYKMLMDIFAIYRLNHISIDISNMIEVRKVLACKAYKGKVAAFFIETPSLPLMKVADIEEIAKVAHLSKSKVIVDNTLMTPHMQKPLLNGADIVMYFSGLNIVDAGNVEGSIVVVEDPDVGIKLKTVKKISDGDMGEVEAFVILQGLKSMKSRIDTRCKNAAGICGKLMKNELIKKVYYPGDQSSKGYWIQLKQARGFGEVFTFELDAKVNPEKFIENLKIINTDENNLSAGYYLTAVAKEEYEGRLLGLYCGTGNVDDVLTDIELALLGAI</sequence>
<dbReference type="STRING" id="1120918.SAMN05216249_11017"/>
<dbReference type="GO" id="GO:0019346">
    <property type="term" value="P:transsulfuration"/>
    <property type="evidence" value="ECO:0007669"/>
    <property type="project" value="InterPro"/>
</dbReference>
<dbReference type="PIRSF" id="PIRSF001434">
    <property type="entry name" value="CGS"/>
    <property type="match status" value="1"/>
</dbReference>
<gene>
    <name evidence="5" type="ORF">SAMN05216249_11017</name>
</gene>
<dbReference type="RefSeq" id="WP_092872418.1">
    <property type="nucleotide sequence ID" value="NZ_FOJY01000010.1"/>
</dbReference>
<evidence type="ECO:0000313" key="5">
    <source>
        <dbReference type="EMBL" id="SFB12611.1"/>
    </source>
</evidence>
<dbReference type="InterPro" id="IPR015422">
    <property type="entry name" value="PyrdxlP-dep_Trfase_small"/>
</dbReference>
<reference evidence="5 6" key="1">
    <citation type="submission" date="2016-10" db="EMBL/GenBank/DDBJ databases">
        <authorList>
            <person name="de Groot N.N."/>
        </authorList>
    </citation>
    <scope>NUCLEOTIDE SEQUENCE [LARGE SCALE GENOMIC DNA]</scope>
    <source>
        <strain evidence="5 6">DSM 5522</strain>
    </source>
</reference>
<accession>A0A1I0YHC5</accession>
<dbReference type="AlphaFoldDB" id="A0A1I0YHC5"/>
<comment type="similarity">
    <text evidence="2 4">Belongs to the trans-sulfuration enzymes family.</text>
</comment>
<dbReference type="InterPro" id="IPR015421">
    <property type="entry name" value="PyrdxlP-dep_Trfase_major"/>
</dbReference>
<evidence type="ECO:0000256" key="4">
    <source>
        <dbReference type="RuleBase" id="RU362118"/>
    </source>
</evidence>
<evidence type="ECO:0000256" key="2">
    <source>
        <dbReference type="ARBA" id="ARBA00009077"/>
    </source>
</evidence>
<keyword evidence="6" id="KW-1185">Reference proteome</keyword>
<dbReference type="PANTHER" id="PTHR11808:SF15">
    <property type="entry name" value="CYSTATHIONINE GAMMA-LYASE"/>
    <property type="match status" value="1"/>
</dbReference>